<dbReference type="EMBL" id="BSFJ01000002">
    <property type="protein sequence ID" value="GLK70207.1"/>
    <property type="molecule type" value="Genomic_DNA"/>
</dbReference>
<comment type="caution">
    <text evidence="1">The sequence shown here is derived from an EMBL/GenBank/DDBJ whole genome shotgun (WGS) entry which is preliminary data.</text>
</comment>
<keyword evidence="2" id="KW-1185">Reference proteome</keyword>
<proteinExistence type="predicted"/>
<reference evidence="1" key="1">
    <citation type="journal article" date="2014" name="Int. J. Syst. Evol. Microbiol.">
        <title>Complete genome sequence of Corynebacterium casei LMG S-19264T (=DSM 44701T), isolated from a smear-ripened cheese.</title>
        <authorList>
            <consortium name="US DOE Joint Genome Institute (JGI-PGF)"/>
            <person name="Walter F."/>
            <person name="Albersmeier A."/>
            <person name="Kalinowski J."/>
            <person name="Ruckert C."/>
        </authorList>
    </citation>
    <scope>NUCLEOTIDE SEQUENCE</scope>
    <source>
        <strain evidence="1">VKM B-2484</strain>
    </source>
</reference>
<organism evidence="1 2">
    <name type="scientific">Ancylobacter dichloromethanicus</name>
    <dbReference type="NCBI Taxonomy" id="518825"/>
    <lineage>
        <taxon>Bacteria</taxon>
        <taxon>Pseudomonadati</taxon>
        <taxon>Pseudomonadota</taxon>
        <taxon>Alphaproteobacteria</taxon>
        <taxon>Hyphomicrobiales</taxon>
        <taxon>Xanthobacteraceae</taxon>
        <taxon>Ancylobacter</taxon>
    </lineage>
</organism>
<sequence length="436" mass="48627">MPVSWSIAAEWEQLDAGSPEERACFSALGIKAHDLWLTEGNDVLANRLRQAPLLSAYHLAEWLAWNWWRLRWEPRSNSKDWAYAHRLTTIGSGYIWPNLTIFSDGERTALISKPTTERPQTPFRYITDHAVILPASEFEAGIDLFLSQVLERLSWAGIEDSNLQTVWSGVIAERKTPALVRTRKLEALLGQDPDSQEQLVDQLVRDIEDLGLSGVEELAAEHGQSGKLLTGDDLREAAQRSGFDASPRDVIRLPATEVPKRSGLTPAYRAGATAARALREHHRLGEGPLTDVQLAEMAGVVRAIIPDVRGGASISFALDEKPTQGRVVLRSKWRTGRRFELARLLGDRLARPPSGALLPATRAYTYRQKVQRSFAAELLSPFEVVDAMLGDDYSMENQQDVAEHFEVSPLTIRTLLVNHGRLAREELETEFETAAA</sequence>
<gene>
    <name evidence="1" type="ORF">GCM10017643_03220</name>
</gene>
<evidence type="ECO:0000313" key="1">
    <source>
        <dbReference type="EMBL" id="GLK70207.1"/>
    </source>
</evidence>
<dbReference type="AlphaFoldDB" id="A0A9W6J4I1"/>
<name>A0A9W6J4I1_9HYPH</name>
<protein>
    <submittedName>
        <fullName evidence="1">Uncharacterized protein</fullName>
    </submittedName>
</protein>
<dbReference type="Proteomes" id="UP001143370">
    <property type="component" value="Unassembled WGS sequence"/>
</dbReference>
<accession>A0A9W6J4I1</accession>
<dbReference type="RefSeq" id="WP_213375192.1">
    <property type="nucleotide sequence ID" value="NZ_BSFJ01000002.1"/>
</dbReference>
<reference evidence="1" key="2">
    <citation type="submission" date="2023-01" db="EMBL/GenBank/DDBJ databases">
        <authorList>
            <person name="Sun Q."/>
            <person name="Evtushenko L."/>
        </authorList>
    </citation>
    <scope>NUCLEOTIDE SEQUENCE</scope>
    <source>
        <strain evidence="1">VKM B-2484</strain>
    </source>
</reference>
<evidence type="ECO:0000313" key="2">
    <source>
        <dbReference type="Proteomes" id="UP001143370"/>
    </source>
</evidence>